<accession>A0A0A9GRQ1</accession>
<dbReference type="EMBL" id="GBRH01172685">
    <property type="protein sequence ID" value="JAE25211.1"/>
    <property type="molecule type" value="Transcribed_RNA"/>
</dbReference>
<proteinExistence type="predicted"/>
<reference evidence="2" key="2">
    <citation type="journal article" date="2015" name="Data Brief">
        <title>Shoot transcriptome of the giant reed, Arundo donax.</title>
        <authorList>
            <person name="Barrero R.A."/>
            <person name="Guerrero F.D."/>
            <person name="Moolhuijzen P."/>
            <person name="Goolsby J.A."/>
            <person name="Tidwell J."/>
            <person name="Bellgard S.E."/>
            <person name="Bellgard M.I."/>
        </authorList>
    </citation>
    <scope>NUCLEOTIDE SEQUENCE</scope>
    <source>
        <tissue evidence="2">Shoot tissue taken approximately 20 cm above the soil surface</tissue>
    </source>
</reference>
<sequence>MLKGSCGKSLAPFPQGNASSLGNVRSCLDFSVSNHRVH</sequence>
<name>A0A0A9GRQ1_ARUDO</name>
<organism evidence="2">
    <name type="scientific">Arundo donax</name>
    <name type="common">Giant reed</name>
    <name type="synonym">Donax arundinaceus</name>
    <dbReference type="NCBI Taxonomy" id="35708"/>
    <lineage>
        <taxon>Eukaryota</taxon>
        <taxon>Viridiplantae</taxon>
        <taxon>Streptophyta</taxon>
        <taxon>Embryophyta</taxon>
        <taxon>Tracheophyta</taxon>
        <taxon>Spermatophyta</taxon>
        <taxon>Magnoliopsida</taxon>
        <taxon>Liliopsida</taxon>
        <taxon>Poales</taxon>
        <taxon>Poaceae</taxon>
        <taxon>PACMAD clade</taxon>
        <taxon>Arundinoideae</taxon>
        <taxon>Arundineae</taxon>
        <taxon>Arundo</taxon>
    </lineage>
</organism>
<feature type="region of interest" description="Disordered" evidence="1">
    <location>
        <begin position="1"/>
        <end position="23"/>
    </location>
</feature>
<reference evidence="2" key="1">
    <citation type="submission" date="2014-09" db="EMBL/GenBank/DDBJ databases">
        <authorList>
            <person name="Magalhaes I.L.F."/>
            <person name="Oliveira U."/>
            <person name="Santos F.R."/>
            <person name="Vidigal T.H.D.A."/>
            <person name="Brescovit A.D."/>
            <person name="Santos A.J."/>
        </authorList>
    </citation>
    <scope>NUCLEOTIDE SEQUENCE</scope>
    <source>
        <tissue evidence="2">Shoot tissue taken approximately 20 cm above the soil surface</tissue>
    </source>
</reference>
<evidence type="ECO:0000313" key="2">
    <source>
        <dbReference type="EMBL" id="JAE25211.1"/>
    </source>
</evidence>
<dbReference type="AlphaFoldDB" id="A0A0A9GRQ1"/>
<evidence type="ECO:0000256" key="1">
    <source>
        <dbReference type="SAM" id="MobiDB-lite"/>
    </source>
</evidence>
<protein>
    <submittedName>
        <fullName evidence="2">Uncharacterized protein</fullName>
    </submittedName>
</protein>